<gene>
    <name evidence="1" type="ORF">GLYMA_07G051900</name>
</gene>
<sequence length="74" mass="8575">MFSSIRSVCFCHVFSDLATFETQLNILLFFKPLPLRLPPLFFHSTFLSLPSFSLYLGFRGLCYVSNLYDLLLLC</sequence>
<dbReference type="OMA" id="LCHVFAD"/>
<dbReference type="Proteomes" id="UP000008827">
    <property type="component" value="Chromosome 7"/>
</dbReference>
<reference evidence="1 2" key="1">
    <citation type="journal article" date="2010" name="Nature">
        <title>Genome sequence of the palaeopolyploid soybean.</title>
        <authorList>
            <person name="Schmutz J."/>
            <person name="Cannon S.B."/>
            <person name="Schlueter J."/>
            <person name="Ma J."/>
            <person name="Mitros T."/>
            <person name="Nelson W."/>
            <person name="Hyten D.L."/>
            <person name="Song Q."/>
            <person name="Thelen J.J."/>
            <person name="Cheng J."/>
            <person name="Xu D."/>
            <person name="Hellsten U."/>
            <person name="May G.D."/>
            <person name="Yu Y."/>
            <person name="Sakurai T."/>
            <person name="Umezawa T."/>
            <person name="Bhattacharyya M.K."/>
            <person name="Sandhu D."/>
            <person name="Valliyodan B."/>
            <person name="Lindquist E."/>
            <person name="Peto M."/>
            <person name="Grant D."/>
            <person name="Shu S."/>
            <person name="Goodstein D."/>
            <person name="Barry K."/>
            <person name="Futrell-Griggs M."/>
            <person name="Abernathy B."/>
            <person name="Du J."/>
            <person name="Tian Z."/>
            <person name="Zhu L."/>
            <person name="Gill N."/>
            <person name="Joshi T."/>
            <person name="Libault M."/>
            <person name="Sethuraman A."/>
            <person name="Zhang X.-C."/>
            <person name="Shinozaki K."/>
            <person name="Nguyen H.T."/>
            <person name="Wing R.A."/>
            <person name="Cregan P."/>
            <person name="Specht J."/>
            <person name="Grimwood J."/>
            <person name="Rokhsar D."/>
            <person name="Stacey G."/>
            <person name="Shoemaker R.C."/>
            <person name="Jackson S.A."/>
        </authorList>
    </citation>
    <scope>NUCLEOTIDE SEQUENCE [LARGE SCALE GENOMIC DNA]</scope>
    <source>
        <strain evidence="2">cv. Williams 82</strain>
        <tissue evidence="1">Callus</tissue>
    </source>
</reference>
<reference evidence="1" key="3">
    <citation type="submission" date="2018-07" db="EMBL/GenBank/DDBJ databases">
        <title>WGS assembly of Glycine max.</title>
        <authorList>
            <person name="Schmutz J."/>
            <person name="Cannon S."/>
            <person name="Schlueter J."/>
            <person name="Ma J."/>
            <person name="Mitros T."/>
            <person name="Nelson W."/>
            <person name="Hyten D."/>
            <person name="Song Q."/>
            <person name="Thelen J."/>
            <person name="Cheng J."/>
            <person name="Xu D."/>
            <person name="Hellsten U."/>
            <person name="May G."/>
            <person name="Yu Y."/>
            <person name="Sakurai T."/>
            <person name="Umezawa T."/>
            <person name="Bhattacharyya M."/>
            <person name="Sandhu D."/>
            <person name="Valliyodan B."/>
            <person name="Lindquist E."/>
            <person name="Peto M."/>
            <person name="Grant D."/>
            <person name="Shu S."/>
            <person name="Goodstein D."/>
            <person name="Barry K."/>
            <person name="Futrell-Griggs M."/>
            <person name="Abernathy B."/>
            <person name="Du J."/>
            <person name="Tian Z."/>
            <person name="Zhu L."/>
            <person name="Gill N."/>
            <person name="Joshi T."/>
            <person name="Libault M."/>
            <person name="Sethuraman A."/>
            <person name="Zhang X."/>
            <person name="Shinozaki K."/>
            <person name="Nguyen H."/>
            <person name="Wing R."/>
            <person name="Cregan P."/>
            <person name="Specht J."/>
            <person name="Grimwood J."/>
            <person name="Rokhsar D."/>
            <person name="Stacey G."/>
            <person name="Shoemaker R."/>
            <person name="Jackson S."/>
        </authorList>
    </citation>
    <scope>NUCLEOTIDE SEQUENCE</scope>
    <source>
        <tissue evidence="1">Callus</tissue>
    </source>
</reference>
<dbReference type="EnsemblPlants" id="KRH47838">
    <property type="protein sequence ID" value="KRH47838"/>
    <property type="gene ID" value="GLYMA_07G051900"/>
</dbReference>
<dbReference type="InParanoid" id="K7KZR7"/>
<organism evidence="2">
    <name type="scientific">Glycine max</name>
    <name type="common">Soybean</name>
    <name type="synonym">Glycine hispida</name>
    <dbReference type="NCBI Taxonomy" id="3847"/>
    <lineage>
        <taxon>Eukaryota</taxon>
        <taxon>Viridiplantae</taxon>
        <taxon>Streptophyta</taxon>
        <taxon>Embryophyta</taxon>
        <taxon>Tracheophyta</taxon>
        <taxon>Spermatophyta</taxon>
        <taxon>Magnoliopsida</taxon>
        <taxon>eudicotyledons</taxon>
        <taxon>Gunneridae</taxon>
        <taxon>Pentapetalae</taxon>
        <taxon>rosids</taxon>
        <taxon>fabids</taxon>
        <taxon>Fabales</taxon>
        <taxon>Fabaceae</taxon>
        <taxon>Papilionoideae</taxon>
        <taxon>50 kb inversion clade</taxon>
        <taxon>NPAAA clade</taxon>
        <taxon>indigoferoid/millettioid clade</taxon>
        <taxon>Phaseoleae</taxon>
        <taxon>Glycine</taxon>
        <taxon>Glycine subgen. Soja</taxon>
    </lineage>
</organism>
<dbReference type="AlphaFoldDB" id="K7KZR7"/>
<dbReference type="HOGENOM" id="CLU_2692720_0_0_1"/>
<dbReference type="Gramene" id="KRH47838">
    <property type="protein sequence ID" value="KRH47838"/>
    <property type="gene ID" value="GLYMA_07G051900"/>
</dbReference>
<proteinExistence type="predicted"/>
<evidence type="ECO:0000313" key="2">
    <source>
        <dbReference type="EnsemblPlants" id="KRH47838"/>
    </source>
</evidence>
<dbReference type="PaxDb" id="3847-GLYMA07G05781.1"/>
<dbReference type="OrthoDB" id="10637322at2759"/>
<evidence type="ECO:0000313" key="1">
    <source>
        <dbReference type="EMBL" id="KRH47838.1"/>
    </source>
</evidence>
<name>K7KZR7_SOYBN</name>
<reference evidence="2" key="2">
    <citation type="submission" date="2018-02" db="UniProtKB">
        <authorList>
            <consortium name="EnsemblPlants"/>
        </authorList>
    </citation>
    <scope>IDENTIFICATION</scope>
    <source>
        <strain evidence="2">Williams 82</strain>
    </source>
</reference>
<evidence type="ECO:0000313" key="3">
    <source>
        <dbReference type="Proteomes" id="UP000008827"/>
    </source>
</evidence>
<accession>K7KZR7</accession>
<protein>
    <submittedName>
        <fullName evidence="1 2">Uncharacterized protein</fullName>
    </submittedName>
</protein>
<dbReference type="EMBL" id="CM000840">
    <property type="protein sequence ID" value="KRH47838.1"/>
    <property type="molecule type" value="Genomic_DNA"/>
</dbReference>
<keyword evidence="3" id="KW-1185">Reference proteome</keyword>